<dbReference type="Pfam" id="PF08546">
    <property type="entry name" value="ApbA_C"/>
    <property type="match status" value="1"/>
</dbReference>
<comment type="pathway">
    <text evidence="4">Cofactor biosynthesis; (R)-pantothenate biosynthesis; (R)-pantoate from 3-methyl-2-oxobutanoate: step 2/2.</text>
</comment>
<feature type="domain" description="Ketopantoate reductase C-terminal" evidence="6">
    <location>
        <begin position="182"/>
        <end position="320"/>
    </location>
</feature>
<dbReference type="InterPro" id="IPR013752">
    <property type="entry name" value="KPA_reductase"/>
</dbReference>
<keyword evidence="8" id="KW-1185">Reference proteome</keyword>
<comment type="function">
    <text evidence="4">Catalyzes the NADPH-dependent reduction of ketopantoate into pantoic acid.</text>
</comment>
<evidence type="ECO:0000256" key="2">
    <source>
        <dbReference type="ARBA" id="ARBA00022857"/>
    </source>
</evidence>
<evidence type="ECO:0000256" key="1">
    <source>
        <dbReference type="ARBA" id="ARBA00007870"/>
    </source>
</evidence>
<dbReference type="Pfam" id="PF02558">
    <property type="entry name" value="ApbA"/>
    <property type="match status" value="1"/>
</dbReference>
<accession>A0A926RT38</accession>
<dbReference type="GO" id="GO:0015940">
    <property type="term" value="P:pantothenate biosynthetic process"/>
    <property type="evidence" value="ECO:0007669"/>
    <property type="project" value="UniProtKB-KW"/>
</dbReference>
<organism evidence="7 8">
    <name type="scientific">Polycladospora coralii</name>
    <dbReference type="NCBI Taxonomy" id="2771432"/>
    <lineage>
        <taxon>Bacteria</taxon>
        <taxon>Bacillati</taxon>
        <taxon>Bacillota</taxon>
        <taxon>Bacilli</taxon>
        <taxon>Bacillales</taxon>
        <taxon>Thermoactinomycetaceae</taxon>
        <taxon>Polycladospora</taxon>
    </lineage>
</organism>
<evidence type="ECO:0000259" key="5">
    <source>
        <dbReference type="Pfam" id="PF02558"/>
    </source>
</evidence>
<keyword evidence="4" id="KW-0566">Pantothenate biosynthesis</keyword>
<dbReference type="InterPro" id="IPR013332">
    <property type="entry name" value="KPR_N"/>
</dbReference>
<dbReference type="NCBIfam" id="TIGR00745">
    <property type="entry name" value="apbA_panE"/>
    <property type="match status" value="1"/>
</dbReference>
<comment type="caution">
    <text evidence="7">The sequence shown here is derived from an EMBL/GenBank/DDBJ whole genome shotgun (WGS) entry which is preliminary data.</text>
</comment>
<protein>
    <recommendedName>
        <fullName evidence="4">2-dehydropantoate 2-reductase</fullName>
        <ecNumber evidence="4">1.1.1.169</ecNumber>
    </recommendedName>
    <alternativeName>
        <fullName evidence="4">Ketopantoate reductase</fullName>
    </alternativeName>
</protein>
<dbReference type="Gene3D" id="1.10.1040.10">
    <property type="entry name" value="N-(1-d-carboxylethyl)-l-norvaline Dehydrogenase, domain 2"/>
    <property type="match status" value="1"/>
</dbReference>
<reference evidence="7" key="1">
    <citation type="submission" date="2020-09" db="EMBL/GenBank/DDBJ databases">
        <title>A novel bacterium of genus Hazenella, isolated from South China Sea.</title>
        <authorList>
            <person name="Huang H."/>
            <person name="Mo K."/>
            <person name="Hu Y."/>
        </authorList>
    </citation>
    <scope>NUCLEOTIDE SEQUENCE</scope>
    <source>
        <strain evidence="7">IB182357</strain>
    </source>
</reference>
<dbReference type="InterPro" id="IPR051402">
    <property type="entry name" value="KPR-Related"/>
</dbReference>
<evidence type="ECO:0000313" key="7">
    <source>
        <dbReference type="EMBL" id="MBD1372315.1"/>
    </source>
</evidence>
<evidence type="ECO:0000256" key="4">
    <source>
        <dbReference type="RuleBase" id="RU362068"/>
    </source>
</evidence>
<dbReference type="EMBL" id="JACXAH010000010">
    <property type="protein sequence ID" value="MBD1372315.1"/>
    <property type="molecule type" value="Genomic_DNA"/>
</dbReference>
<feature type="domain" description="Ketopantoate reductase N-terminal" evidence="5">
    <location>
        <begin position="8"/>
        <end position="155"/>
    </location>
</feature>
<dbReference type="SUPFAM" id="SSF48179">
    <property type="entry name" value="6-phosphogluconate dehydrogenase C-terminal domain-like"/>
    <property type="match status" value="1"/>
</dbReference>
<dbReference type="AlphaFoldDB" id="A0A926RT38"/>
<evidence type="ECO:0000259" key="6">
    <source>
        <dbReference type="Pfam" id="PF08546"/>
    </source>
</evidence>
<dbReference type="PANTHER" id="PTHR21708:SF26">
    <property type="entry name" value="2-DEHYDROPANTOATE 2-REDUCTASE"/>
    <property type="match status" value="1"/>
</dbReference>
<dbReference type="InterPro" id="IPR036291">
    <property type="entry name" value="NAD(P)-bd_dom_sf"/>
</dbReference>
<dbReference type="EC" id="1.1.1.169" evidence="4"/>
<dbReference type="SUPFAM" id="SSF51735">
    <property type="entry name" value="NAD(P)-binding Rossmann-fold domains"/>
    <property type="match status" value="1"/>
</dbReference>
<evidence type="ECO:0000256" key="3">
    <source>
        <dbReference type="ARBA" id="ARBA00023002"/>
    </source>
</evidence>
<proteinExistence type="inferred from homology"/>
<dbReference type="Gene3D" id="3.40.50.720">
    <property type="entry name" value="NAD(P)-binding Rossmann-like Domain"/>
    <property type="match status" value="1"/>
</dbReference>
<comment type="similarity">
    <text evidence="1 4">Belongs to the ketopantoate reductase family.</text>
</comment>
<evidence type="ECO:0000313" key="8">
    <source>
        <dbReference type="Proteomes" id="UP000661691"/>
    </source>
</evidence>
<dbReference type="InterPro" id="IPR013328">
    <property type="entry name" value="6PGD_dom2"/>
</dbReference>
<gene>
    <name evidence="7" type="ORF">IC620_08095</name>
</gene>
<dbReference type="Proteomes" id="UP000661691">
    <property type="component" value="Unassembled WGS sequence"/>
</dbReference>
<dbReference type="GO" id="GO:0008677">
    <property type="term" value="F:2-dehydropantoate 2-reductase activity"/>
    <property type="evidence" value="ECO:0007669"/>
    <property type="project" value="UniProtKB-EC"/>
</dbReference>
<name>A0A926RT38_9BACL</name>
<keyword evidence="3 4" id="KW-0560">Oxidoreductase</keyword>
<dbReference type="PANTHER" id="PTHR21708">
    <property type="entry name" value="PROBABLE 2-DEHYDROPANTOATE 2-REDUCTASE"/>
    <property type="match status" value="1"/>
</dbReference>
<keyword evidence="2 4" id="KW-0521">NADP</keyword>
<dbReference type="GO" id="GO:0005737">
    <property type="term" value="C:cytoplasm"/>
    <property type="evidence" value="ECO:0007669"/>
    <property type="project" value="TreeGrafter"/>
</dbReference>
<dbReference type="InterPro" id="IPR003710">
    <property type="entry name" value="ApbA"/>
</dbReference>
<comment type="catalytic activity">
    <reaction evidence="4">
        <text>(R)-pantoate + NADP(+) = 2-dehydropantoate + NADPH + H(+)</text>
        <dbReference type="Rhea" id="RHEA:16233"/>
        <dbReference type="ChEBI" id="CHEBI:11561"/>
        <dbReference type="ChEBI" id="CHEBI:15378"/>
        <dbReference type="ChEBI" id="CHEBI:15980"/>
        <dbReference type="ChEBI" id="CHEBI:57783"/>
        <dbReference type="ChEBI" id="CHEBI:58349"/>
        <dbReference type="EC" id="1.1.1.169"/>
    </reaction>
</comment>
<dbReference type="RefSeq" id="WP_191140604.1">
    <property type="nucleotide sequence ID" value="NZ_JACXAG020000007.1"/>
</dbReference>
<dbReference type="InterPro" id="IPR008927">
    <property type="entry name" value="6-PGluconate_DH-like_C_sf"/>
</dbReference>
<sequence length="345" mass="38855">MISKDKKIVIVGAGAIGGTLGAWLTPQNENVYMLDRGEVAERIRESGITVFAEGRREHAETIPVKTITDISEIPNVDIIILAVKNYSLDQVATHVRNQVEGEPIIVALQNGVENQEILPKYFKNIIYGVVGYNAWLEEPATIGYQSKGPYILGTLHPELTTELAEVEAIFKRGVETIVTDHFQDAAYSKMIINLTNSFTTLVGHKYREITDFLIFKKILTNLLYEGVQIVKATGYKECKIGDMPSWFTITSIVKLPQFVTNGAFRKNLAKMVLSSMGQDIIQRQGTESELDSLNGYFIKLADQAGLAVPYNRAIYQLCKEQFSKTPFKPLTEREVWERIRLEMEK</sequence>